<feature type="chain" id="PRO_5008004612" description="DUF3108 domain-containing protein" evidence="1">
    <location>
        <begin position="26"/>
        <end position="233"/>
    </location>
</feature>
<dbReference type="STRING" id="376489.A5892_06245"/>
<sequence>MIRLPRAATLGLATLLTGLASVAQAEPRPPYPFTAEYRLKAGGWPQATIEQRLERQSDGEWSSLMTASASIASGREYGQFHLDEDGDRLIADDFQSRYRLLGFGKDYRFDPEQSKGLPDRQTALIEIGRRLDDPQCRNERTPPCRVDYLDHRQRTRSLEYRVVATPTIDTALGRWPTVQVEARDPRHPDRRFDFYVDPRYPGLMVKVDYYKSEVLDSQMWLTAFTPAAIDAPR</sequence>
<accession>A0A172YD22</accession>
<gene>
    <name evidence="2" type="ORF">A5892_06245</name>
</gene>
<reference evidence="2 3" key="1">
    <citation type="submission" date="2016-04" db="EMBL/GenBank/DDBJ databases">
        <title>Complete Genome Sequence of Halotalea alkalilenta IHB B 13600.</title>
        <authorList>
            <person name="Swarnkar M.K."/>
            <person name="Sharma A."/>
            <person name="Kaushal K."/>
            <person name="Soni R."/>
            <person name="Rana S."/>
            <person name="Singh A.K."/>
            <person name="Gulati A."/>
        </authorList>
    </citation>
    <scope>NUCLEOTIDE SEQUENCE [LARGE SCALE GENOMIC DNA]</scope>
    <source>
        <strain evidence="2 3">IHB B 13600</strain>
    </source>
</reference>
<evidence type="ECO:0000313" key="2">
    <source>
        <dbReference type="EMBL" id="ANF57114.1"/>
    </source>
</evidence>
<organism evidence="2 3">
    <name type="scientific">Halotalea alkalilenta</name>
    <dbReference type="NCBI Taxonomy" id="376489"/>
    <lineage>
        <taxon>Bacteria</taxon>
        <taxon>Pseudomonadati</taxon>
        <taxon>Pseudomonadota</taxon>
        <taxon>Gammaproteobacteria</taxon>
        <taxon>Oceanospirillales</taxon>
        <taxon>Halomonadaceae</taxon>
        <taxon>Halotalea</taxon>
    </lineage>
</organism>
<proteinExistence type="predicted"/>
<dbReference type="Proteomes" id="UP000077875">
    <property type="component" value="Chromosome"/>
</dbReference>
<feature type="signal peptide" evidence="1">
    <location>
        <begin position="1"/>
        <end position="25"/>
    </location>
</feature>
<evidence type="ECO:0008006" key="4">
    <source>
        <dbReference type="Google" id="ProtNLM"/>
    </source>
</evidence>
<evidence type="ECO:0000313" key="3">
    <source>
        <dbReference type="Proteomes" id="UP000077875"/>
    </source>
</evidence>
<dbReference type="AlphaFoldDB" id="A0A172YD22"/>
<name>A0A172YD22_9GAMM</name>
<dbReference type="RefSeq" id="WP_064122072.1">
    <property type="nucleotide sequence ID" value="NZ_CP015243.1"/>
</dbReference>
<keyword evidence="1" id="KW-0732">Signal</keyword>
<dbReference type="KEGG" id="haa:A5892_06245"/>
<dbReference type="EMBL" id="CP015243">
    <property type="protein sequence ID" value="ANF57114.1"/>
    <property type="molecule type" value="Genomic_DNA"/>
</dbReference>
<keyword evidence="3" id="KW-1185">Reference proteome</keyword>
<protein>
    <recommendedName>
        <fullName evidence="4">DUF3108 domain-containing protein</fullName>
    </recommendedName>
</protein>
<evidence type="ECO:0000256" key="1">
    <source>
        <dbReference type="SAM" id="SignalP"/>
    </source>
</evidence>